<dbReference type="PANTHER" id="PTHR21666:SF270">
    <property type="entry name" value="MUREIN HYDROLASE ACTIVATOR ENVC"/>
    <property type="match status" value="1"/>
</dbReference>
<dbReference type="PANTHER" id="PTHR21666">
    <property type="entry name" value="PEPTIDASE-RELATED"/>
    <property type="match status" value="1"/>
</dbReference>
<gene>
    <name evidence="3" type="ORF">A2Z33_02785</name>
</gene>
<evidence type="ECO:0000313" key="3">
    <source>
        <dbReference type="EMBL" id="OGG01436.1"/>
    </source>
</evidence>
<keyword evidence="1" id="KW-0175">Coiled coil</keyword>
<name>A0A1F5YMR6_9BACT</name>
<feature type="coiled-coil region" evidence="1">
    <location>
        <begin position="19"/>
        <end position="102"/>
    </location>
</feature>
<protein>
    <recommendedName>
        <fullName evidence="5">Peptidase M23 domain-containing protein</fullName>
    </recommendedName>
</protein>
<dbReference type="EMBL" id="MFJD01000016">
    <property type="protein sequence ID" value="OGG01436.1"/>
    <property type="molecule type" value="Genomic_DNA"/>
</dbReference>
<dbReference type="STRING" id="1798374.A2Z33_02785"/>
<dbReference type="SUPFAM" id="SSF51261">
    <property type="entry name" value="Duplicated hybrid motif"/>
    <property type="match status" value="2"/>
</dbReference>
<dbReference type="Gene3D" id="2.70.70.10">
    <property type="entry name" value="Glucose Permease (Domain IIA)"/>
    <property type="match status" value="2"/>
</dbReference>
<evidence type="ECO:0008006" key="5">
    <source>
        <dbReference type="Google" id="ProtNLM"/>
    </source>
</evidence>
<dbReference type="InterPro" id="IPR011055">
    <property type="entry name" value="Dup_hybrid_motif"/>
</dbReference>
<feature type="signal peptide" evidence="2">
    <location>
        <begin position="1"/>
        <end position="23"/>
    </location>
</feature>
<proteinExistence type="predicted"/>
<organism evidence="3 4">
    <name type="scientific">Candidatus Gottesmanbacteria bacterium RBG_16_52_11</name>
    <dbReference type="NCBI Taxonomy" id="1798374"/>
    <lineage>
        <taxon>Bacteria</taxon>
        <taxon>Candidatus Gottesmaniibacteriota</taxon>
    </lineage>
</organism>
<dbReference type="Proteomes" id="UP000178448">
    <property type="component" value="Unassembled WGS sequence"/>
</dbReference>
<evidence type="ECO:0000256" key="1">
    <source>
        <dbReference type="SAM" id="Coils"/>
    </source>
</evidence>
<accession>A0A1F5YMR6</accession>
<evidence type="ECO:0000256" key="2">
    <source>
        <dbReference type="SAM" id="SignalP"/>
    </source>
</evidence>
<sequence>MKKIIFLIFAACLVTFFPGKSLAQENKDADQRINELKSKIVELQGKENSLSREIGVVNTKIQLLSLNIEAKKSAINKLIIEAEQLTTEIERLEVLLNKRLELWLKRIPEAYKRHSLPQFGMLLFSQNFQEFLLRAKYLAAVQSEDMSVLRQLKATQSNFEERKKLREDKKVELEKLKAQLEIDVTEQEKQKRMKQGLLDQTRNSEATYQKLLAQALAERQALERALVEGVKVGPVKRGEPIALVGNSGYPGCSTGAHLHFEVRRGGVWTDPGGFLSAKSVTDEQNGGSATLGSGGWDWPLEDTIRLTQRYGQTPYSWRYAYSGGVHTGYDMVSTSSTVIKAPADGTLYSSSQACGSSSIIKIKYIEHGDSVSFYLHVQ</sequence>
<reference evidence="3 4" key="1">
    <citation type="journal article" date="2016" name="Nat. Commun.">
        <title>Thousands of microbial genomes shed light on interconnected biogeochemical processes in an aquifer system.</title>
        <authorList>
            <person name="Anantharaman K."/>
            <person name="Brown C.T."/>
            <person name="Hug L.A."/>
            <person name="Sharon I."/>
            <person name="Castelle C.J."/>
            <person name="Probst A.J."/>
            <person name="Thomas B.C."/>
            <person name="Singh A."/>
            <person name="Wilkins M.J."/>
            <person name="Karaoz U."/>
            <person name="Brodie E.L."/>
            <person name="Williams K.H."/>
            <person name="Hubbard S.S."/>
            <person name="Banfield J.F."/>
        </authorList>
    </citation>
    <scope>NUCLEOTIDE SEQUENCE [LARGE SCALE GENOMIC DNA]</scope>
</reference>
<dbReference type="AlphaFoldDB" id="A0A1F5YMR6"/>
<dbReference type="InterPro" id="IPR050570">
    <property type="entry name" value="Cell_wall_metabolism_enzyme"/>
</dbReference>
<dbReference type="Gene3D" id="6.10.250.3150">
    <property type="match status" value="1"/>
</dbReference>
<keyword evidence="2" id="KW-0732">Signal</keyword>
<evidence type="ECO:0000313" key="4">
    <source>
        <dbReference type="Proteomes" id="UP000178448"/>
    </source>
</evidence>
<dbReference type="CDD" id="cd12797">
    <property type="entry name" value="M23_peptidase"/>
    <property type="match status" value="1"/>
</dbReference>
<feature type="chain" id="PRO_5009522570" description="Peptidase M23 domain-containing protein" evidence="2">
    <location>
        <begin position="24"/>
        <end position="378"/>
    </location>
</feature>
<dbReference type="GO" id="GO:0004222">
    <property type="term" value="F:metalloendopeptidase activity"/>
    <property type="evidence" value="ECO:0007669"/>
    <property type="project" value="TreeGrafter"/>
</dbReference>
<comment type="caution">
    <text evidence="3">The sequence shown here is derived from an EMBL/GenBank/DDBJ whole genome shotgun (WGS) entry which is preliminary data.</text>
</comment>
<feature type="coiled-coil region" evidence="1">
    <location>
        <begin position="159"/>
        <end position="225"/>
    </location>
</feature>